<name>A0A8T9C9G5_9HELO</name>
<protein>
    <submittedName>
        <fullName evidence="2">ATPase family AAA domain-containing protein 3B</fullName>
    </submittedName>
</protein>
<organism evidence="2 3">
    <name type="scientific">Lachnellula suecica</name>
    <dbReference type="NCBI Taxonomy" id="602035"/>
    <lineage>
        <taxon>Eukaryota</taxon>
        <taxon>Fungi</taxon>
        <taxon>Dikarya</taxon>
        <taxon>Ascomycota</taxon>
        <taxon>Pezizomycotina</taxon>
        <taxon>Leotiomycetes</taxon>
        <taxon>Helotiales</taxon>
        <taxon>Lachnaceae</taxon>
        <taxon>Lachnellula</taxon>
    </lineage>
</organism>
<dbReference type="InterPro" id="IPR003593">
    <property type="entry name" value="AAA+_ATPase"/>
</dbReference>
<dbReference type="GO" id="GO:0005524">
    <property type="term" value="F:ATP binding"/>
    <property type="evidence" value="ECO:0007669"/>
    <property type="project" value="InterPro"/>
</dbReference>
<dbReference type="EMBL" id="QGMK01000329">
    <property type="protein sequence ID" value="TVY82365.1"/>
    <property type="molecule type" value="Genomic_DNA"/>
</dbReference>
<comment type="caution">
    <text evidence="2">The sequence shown here is derived from an EMBL/GenBank/DDBJ whole genome shotgun (WGS) entry which is preliminary data.</text>
</comment>
<proteinExistence type="predicted"/>
<dbReference type="GO" id="GO:0016887">
    <property type="term" value="F:ATP hydrolysis activity"/>
    <property type="evidence" value="ECO:0007669"/>
    <property type="project" value="InterPro"/>
</dbReference>
<reference evidence="2 3" key="1">
    <citation type="submission" date="2018-05" db="EMBL/GenBank/DDBJ databases">
        <title>Genome sequencing and assembly of the regulated plant pathogen Lachnellula willkommii and related sister species for the development of diagnostic species identification markers.</title>
        <authorList>
            <person name="Giroux E."/>
            <person name="Bilodeau G."/>
        </authorList>
    </citation>
    <scope>NUCLEOTIDE SEQUENCE [LARGE SCALE GENOMIC DNA]</scope>
    <source>
        <strain evidence="2 3">CBS 268.59</strain>
    </source>
</reference>
<dbReference type="CDD" id="cd19481">
    <property type="entry name" value="RecA-like_protease"/>
    <property type="match status" value="1"/>
</dbReference>
<sequence>MNVNVIDQLVMKTESNKALLKAICKQYDATEVKETPFVADLIKGKGEGQVILLHGPPGTGKTLTAESVAEFTKRPLLAITAADLGHQPAMLEKSLLTFFRDANEWGAIVLLDEADVYLERRSIQDLTRNSIVSIFLRALDYFKGILFLTSNRVGSFDEAFMSRIHVQIGYDPLDEDARRNIWNNYFRKLQQDFEEGGREIRYEWDAKEYVQRSQEVRDLEWNGREIRNAFQTAVTLALDETKQGSVPVVKESHLRQVVKMSKSFKDYIRSTHGNMDDADMAYDSGLRNDTIIKHDN</sequence>
<dbReference type="InterPro" id="IPR027417">
    <property type="entry name" value="P-loop_NTPase"/>
</dbReference>
<dbReference type="AlphaFoldDB" id="A0A8T9C9G5"/>
<accession>A0A8T9C9G5</accession>
<dbReference type="PANTHER" id="PTHR46411:SF4">
    <property type="entry name" value="AAA+ ATPASE DOMAIN-CONTAINING PROTEIN"/>
    <property type="match status" value="1"/>
</dbReference>
<dbReference type="PANTHER" id="PTHR46411">
    <property type="entry name" value="FAMILY ATPASE, PUTATIVE-RELATED"/>
    <property type="match status" value="1"/>
</dbReference>
<dbReference type="Gene3D" id="3.40.50.300">
    <property type="entry name" value="P-loop containing nucleotide triphosphate hydrolases"/>
    <property type="match status" value="1"/>
</dbReference>
<dbReference type="Proteomes" id="UP000469558">
    <property type="component" value="Unassembled WGS sequence"/>
</dbReference>
<dbReference type="OrthoDB" id="10042665at2759"/>
<feature type="domain" description="AAA+ ATPase" evidence="1">
    <location>
        <begin position="47"/>
        <end position="174"/>
    </location>
</feature>
<dbReference type="SMART" id="SM00382">
    <property type="entry name" value="AAA"/>
    <property type="match status" value="1"/>
</dbReference>
<evidence type="ECO:0000259" key="1">
    <source>
        <dbReference type="SMART" id="SM00382"/>
    </source>
</evidence>
<gene>
    <name evidence="2" type="primary">ATAD3B</name>
    <name evidence="2" type="ORF">LSUE1_G003897</name>
</gene>
<dbReference type="SUPFAM" id="SSF52540">
    <property type="entry name" value="P-loop containing nucleoside triphosphate hydrolases"/>
    <property type="match status" value="1"/>
</dbReference>
<dbReference type="InterPro" id="IPR003959">
    <property type="entry name" value="ATPase_AAA_core"/>
</dbReference>
<dbReference type="Pfam" id="PF23232">
    <property type="entry name" value="AAA_lid_13"/>
    <property type="match status" value="1"/>
</dbReference>
<dbReference type="InterPro" id="IPR056599">
    <property type="entry name" value="AAA_lid_fung"/>
</dbReference>
<keyword evidence="3" id="KW-1185">Reference proteome</keyword>
<evidence type="ECO:0000313" key="2">
    <source>
        <dbReference type="EMBL" id="TVY82365.1"/>
    </source>
</evidence>
<evidence type="ECO:0000313" key="3">
    <source>
        <dbReference type="Proteomes" id="UP000469558"/>
    </source>
</evidence>
<dbReference type="Pfam" id="PF00004">
    <property type="entry name" value="AAA"/>
    <property type="match status" value="1"/>
</dbReference>